<dbReference type="Proteomes" id="UP000682733">
    <property type="component" value="Unassembled WGS sequence"/>
</dbReference>
<evidence type="ECO:0000313" key="3">
    <source>
        <dbReference type="Proteomes" id="UP000677228"/>
    </source>
</evidence>
<proteinExistence type="predicted"/>
<reference evidence="1" key="1">
    <citation type="submission" date="2021-02" db="EMBL/GenBank/DDBJ databases">
        <authorList>
            <person name="Nowell W R."/>
        </authorList>
    </citation>
    <scope>NUCLEOTIDE SEQUENCE</scope>
</reference>
<name>A0A8S2EXB2_9BILA</name>
<gene>
    <name evidence="1" type="ORF">OVA965_LOCUS30338</name>
    <name evidence="2" type="ORF">TMI583_LOCUS31138</name>
</gene>
<accession>A0A8S2EXB2</accession>
<evidence type="ECO:0000313" key="1">
    <source>
        <dbReference type="EMBL" id="CAF1340865.1"/>
    </source>
</evidence>
<organism evidence="1 3">
    <name type="scientific">Didymodactylos carnosus</name>
    <dbReference type="NCBI Taxonomy" id="1234261"/>
    <lineage>
        <taxon>Eukaryota</taxon>
        <taxon>Metazoa</taxon>
        <taxon>Spiralia</taxon>
        <taxon>Gnathifera</taxon>
        <taxon>Rotifera</taxon>
        <taxon>Eurotatoria</taxon>
        <taxon>Bdelloidea</taxon>
        <taxon>Philodinida</taxon>
        <taxon>Philodinidae</taxon>
        <taxon>Didymodactylos</taxon>
    </lineage>
</organism>
<dbReference type="AlphaFoldDB" id="A0A8S2EXB2"/>
<dbReference type="EMBL" id="CAJOBA010043608">
    <property type="protein sequence ID" value="CAF4152143.1"/>
    <property type="molecule type" value="Genomic_DNA"/>
</dbReference>
<dbReference type="Proteomes" id="UP000677228">
    <property type="component" value="Unassembled WGS sequence"/>
</dbReference>
<protein>
    <submittedName>
        <fullName evidence="1">Uncharacterized protein</fullName>
    </submittedName>
</protein>
<dbReference type="EMBL" id="CAJNOK010021981">
    <property type="protein sequence ID" value="CAF1340865.1"/>
    <property type="molecule type" value="Genomic_DNA"/>
</dbReference>
<comment type="caution">
    <text evidence="1">The sequence shown here is derived from an EMBL/GenBank/DDBJ whole genome shotgun (WGS) entry which is preliminary data.</text>
</comment>
<sequence length="167" mass="19075">MEKNQYNPTENFHTRFCSLKASHNEEDDHGGDNASLLHINRTDEDDEKEQTKHSADELCHCGRSLDAHSKHRPPHTHQNEWDIKIHTISEVKNEHGLLNNDAPVQPKVLEKMLLDIWKLSKPRLVMSIIGGTKYLKLAEGLETKFINEIINVALKSGKNATKVHMDT</sequence>
<evidence type="ECO:0000313" key="2">
    <source>
        <dbReference type="EMBL" id="CAF4152143.1"/>
    </source>
</evidence>